<comment type="similarity">
    <text evidence="5">Belongs to the GTP cyclohydrolase I family.</text>
</comment>
<dbReference type="GO" id="GO:0003934">
    <property type="term" value="F:GTP cyclohydrolase I activity"/>
    <property type="evidence" value="ECO:0007669"/>
    <property type="project" value="UniProtKB-UniRule"/>
</dbReference>
<dbReference type="UniPathway" id="UPA00848">
    <property type="reaction ID" value="UER00151"/>
</dbReference>
<keyword evidence="5" id="KW-0547">Nucleotide-binding</keyword>
<evidence type="ECO:0000256" key="5">
    <source>
        <dbReference type="HAMAP-Rule" id="MF_00223"/>
    </source>
</evidence>
<dbReference type="InterPro" id="IPR020602">
    <property type="entry name" value="GTP_CycHdrlase_I_dom"/>
</dbReference>
<dbReference type="PANTHER" id="PTHR11109">
    <property type="entry name" value="GTP CYCLOHYDROLASE I"/>
    <property type="match status" value="1"/>
</dbReference>
<evidence type="ECO:0000313" key="8">
    <source>
        <dbReference type="Proteomes" id="UP000377595"/>
    </source>
</evidence>
<comment type="caution">
    <text evidence="7">The sequence shown here is derived from an EMBL/GenBank/DDBJ whole genome shotgun (WGS) entry which is preliminary data.</text>
</comment>
<keyword evidence="5" id="KW-0479">Metal-binding</keyword>
<dbReference type="EC" id="3.5.4.16" evidence="5"/>
<dbReference type="GO" id="GO:0008270">
    <property type="term" value="F:zinc ion binding"/>
    <property type="evidence" value="ECO:0007669"/>
    <property type="project" value="UniProtKB-UniRule"/>
</dbReference>
<dbReference type="InterPro" id="IPR001474">
    <property type="entry name" value="GTP_CycHdrlase_I"/>
</dbReference>
<dbReference type="Pfam" id="PF01227">
    <property type="entry name" value="GTP_cyclohydroI"/>
    <property type="match status" value="1"/>
</dbReference>
<feature type="binding site" evidence="5">
    <location>
        <position position="126"/>
    </location>
    <ligand>
        <name>Zn(2+)</name>
        <dbReference type="ChEBI" id="CHEBI:29105"/>
    </ligand>
</feature>
<accession>A0A5M3XQH0</accession>
<evidence type="ECO:0000256" key="3">
    <source>
        <dbReference type="ARBA" id="ARBA00022563"/>
    </source>
</evidence>
<feature type="domain" description="GTP cyclohydrolase I" evidence="6">
    <location>
        <begin position="60"/>
        <end position="230"/>
    </location>
</feature>
<dbReference type="HAMAP" id="MF_00223">
    <property type="entry name" value="FolE"/>
    <property type="match status" value="1"/>
</dbReference>
<name>A0A5M3XQH0_9ACTN</name>
<dbReference type="AlphaFoldDB" id="A0A5M3XQH0"/>
<evidence type="ECO:0000259" key="6">
    <source>
        <dbReference type="Pfam" id="PF01227"/>
    </source>
</evidence>
<sequence length="238" mass="25272">MDTRSADLIVGLPGEDGTEPTAIHPTAYTSPGSDWHPLDGNPGDLVAGSPRLNIAQAELAAAALLAALGVPADSEVARRTPARMVAGLAELLTCPPWEFTTFPNREYQHELVLVRDVPFTSMCAHHLLPFSGVAQVGVLPGERIAGLSKLARAVEVFAARMQVQEELGQQIAAYLDQQLQCRGVGVVLVAEHLCMTRRGVRAAGAAAITIATRGQLRDDLAARAEFLQLTTAQIRSAP</sequence>
<evidence type="ECO:0000256" key="1">
    <source>
        <dbReference type="ARBA" id="ARBA00001052"/>
    </source>
</evidence>
<dbReference type="GO" id="GO:0005737">
    <property type="term" value="C:cytoplasm"/>
    <property type="evidence" value="ECO:0007669"/>
    <property type="project" value="TreeGrafter"/>
</dbReference>
<dbReference type="Gene3D" id="3.30.1130.10">
    <property type="match status" value="1"/>
</dbReference>
<dbReference type="EMBL" id="BLAF01000042">
    <property type="protein sequence ID" value="GES23577.1"/>
    <property type="molecule type" value="Genomic_DNA"/>
</dbReference>
<dbReference type="GO" id="GO:0006729">
    <property type="term" value="P:tetrahydrobiopterin biosynthetic process"/>
    <property type="evidence" value="ECO:0007669"/>
    <property type="project" value="TreeGrafter"/>
</dbReference>
<dbReference type="PANTHER" id="PTHR11109:SF7">
    <property type="entry name" value="GTP CYCLOHYDROLASE 1"/>
    <property type="match status" value="1"/>
</dbReference>
<evidence type="ECO:0000256" key="4">
    <source>
        <dbReference type="ARBA" id="ARBA00022801"/>
    </source>
</evidence>
<dbReference type="GO" id="GO:0046654">
    <property type="term" value="P:tetrahydrofolate biosynthetic process"/>
    <property type="evidence" value="ECO:0007669"/>
    <property type="project" value="UniProtKB-UniRule"/>
</dbReference>
<dbReference type="RefSeq" id="WP_155348453.1">
    <property type="nucleotide sequence ID" value="NZ_BAAAHM010000043.1"/>
</dbReference>
<keyword evidence="5" id="KW-0862">Zinc</keyword>
<evidence type="ECO:0000313" key="7">
    <source>
        <dbReference type="EMBL" id="GES23577.1"/>
    </source>
</evidence>
<comment type="subunit">
    <text evidence="5">Homopolymer.</text>
</comment>
<dbReference type="NCBIfam" id="NF006826">
    <property type="entry name" value="PRK09347.1-3"/>
    <property type="match status" value="1"/>
</dbReference>
<comment type="catalytic activity">
    <reaction evidence="1 5">
        <text>GTP + H2O = 7,8-dihydroneopterin 3'-triphosphate + formate + H(+)</text>
        <dbReference type="Rhea" id="RHEA:17473"/>
        <dbReference type="ChEBI" id="CHEBI:15377"/>
        <dbReference type="ChEBI" id="CHEBI:15378"/>
        <dbReference type="ChEBI" id="CHEBI:15740"/>
        <dbReference type="ChEBI" id="CHEBI:37565"/>
        <dbReference type="ChEBI" id="CHEBI:58462"/>
        <dbReference type="EC" id="3.5.4.16"/>
    </reaction>
</comment>
<dbReference type="OrthoDB" id="9801207at2"/>
<organism evidence="7 8">
    <name type="scientific">Acrocarpospora pleiomorpha</name>
    <dbReference type="NCBI Taxonomy" id="90975"/>
    <lineage>
        <taxon>Bacteria</taxon>
        <taxon>Bacillati</taxon>
        <taxon>Actinomycetota</taxon>
        <taxon>Actinomycetes</taxon>
        <taxon>Streptosporangiales</taxon>
        <taxon>Streptosporangiaceae</taxon>
        <taxon>Acrocarpospora</taxon>
    </lineage>
</organism>
<dbReference type="GO" id="GO:0005525">
    <property type="term" value="F:GTP binding"/>
    <property type="evidence" value="ECO:0007669"/>
    <property type="project" value="UniProtKB-KW"/>
</dbReference>
<comment type="pathway">
    <text evidence="2 5">Cofactor biosynthesis; 7,8-dihydroneopterin triphosphate biosynthesis; 7,8-dihydroneopterin triphosphate from GTP: step 1/1.</text>
</comment>
<feature type="binding site" evidence="5">
    <location>
        <position position="194"/>
    </location>
    <ligand>
        <name>Zn(2+)</name>
        <dbReference type="ChEBI" id="CHEBI:29105"/>
    </ligand>
</feature>
<feature type="binding site" evidence="5">
    <location>
        <position position="123"/>
    </location>
    <ligand>
        <name>Zn(2+)</name>
        <dbReference type="ChEBI" id="CHEBI:29105"/>
    </ligand>
</feature>
<dbReference type="InterPro" id="IPR043133">
    <property type="entry name" value="GTP-CH-I_C/QueF"/>
</dbReference>
<reference evidence="7 8" key="1">
    <citation type="submission" date="2019-10" db="EMBL/GenBank/DDBJ databases">
        <title>Whole genome shotgun sequence of Acrocarpospora pleiomorpha NBRC 16267.</title>
        <authorList>
            <person name="Ichikawa N."/>
            <person name="Kimura A."/>
            <person name="Kitahashi Y."/>
            <person name="Komaki H."/>
            <person name="Oguchi A."/>
        </authorList>
    </citation>
    <scope>NUCLEOTIDE SEQUENCE [LARGE SCALE GENOMIC DNA]</scope>
    <source>
        <strain evidence="7 8">NBRC 16267</strain>
    </source>
</reference>
<dbReference type="Proteomes" id="UP000377595">
    <property type="component" value="Unassembled WGS sequence"/>
</dbReference>
<evidence type="ECO:0000256" key="2">
    <source>
        <dbReference type="ARBA" id="ARBA00005080"/>
    </source>
</evidence>
<dbReference type="SUPFAM" id="SSF55620">
    <property type="entry name" value="Tetrahydrobiopterin biosynthesis enzymes-like"/>
    <property type="match status" value="1"/>
</dbReference>
<keyword evidence="4 5" id="KW-0378">Hydrolase</keyword>
<gene>
    <name evidence="5" type="primary">folE</name>
    <name evidence="7" type="ORF">Aple_064760</name>
</gene>
<dbReference type="FunFam" id="3.30.1130.10:FF:000001">
    <property type="entry name" value="GTP cyclohydrolase 1"/>
    <property type="match status" value="1"/>
</dbReference>
<protein>
    <recommendedName>
        <fullName evidence="5">GTP cyclohydrolase 1</fullName>
        <ecNumber evidence="5">3.5.4.16</ecNumber>
    </recommendedName>
    <alternativeName>
        <fullName evidence="5">GTP cyclohydrolase I</fullName>
        <shortName evidence="5">GTP-CH-I</shortName>
    </alternativeName>
</protein>
<keyword evidence="3 5" id="KW-0554">One-carbon metabolism</keyword>
<dbReference type="GO" id="GO:0006730">
    <property type="term" value="P:one-carbon metabolic process"/>
    <property type="evidence" value="ECO:0007669"/>
    <property type="project" value="UniProtKB-UniRule"/>
</dbReference>
<keyword evidence="5" id="KW-0342">GTP-binding</keyword>
<proteinExistence type="inferred from homology"/>
<keyword evidence="8" id="KW-1185">Reference proteome</keyword>